<evidence type="ECO:0000313" key="5">
    <source>
        <dbReference type="EMBL" id="CBK64184.1"/>
    </source>
</evidence>
<dbReference type="Gene3D" id="2.60.120.260">
    <property type="entry name" value="Galactose-binding domain-like"/>
    <property type="match status" value="1"/>
</dbReference>
<dbReference type="GeneID" id="92756842"/>
<keyword evidence="5" id="KW-0255">Endonuclease</keyword>
<keyword evidence="6" id="KW-1185">Reference proteome</keyword>
<feature type="active site" description="Proton acceptor" evidence="1">
    <location>
        <position position="509"/>
    </location>
</feature>
<evidence type="ECO:0000259" key="4">
    <source>
        <dbReference type="SMART" id="SM00892"/>
    </source>
</evidence>
<feature type="chain" id="PRO_5003059377" evidence="2">
    <location>
        <begin position="24"/>
        <end position="694"/>
    </location>
</feature>
<dbReference type="Proteomes" id="UP000008794">
    <property type="component" value="Chromosome"/>
</dbReference>
<sequence length="694" mass="75124">MKQLSILFRGTLGFPFPVSGAFALCLLLLASCGGDDSSDEGYAAIESASFTFDETTPANNAVRVIANTGWQVFWTPESAAVRVEPVSGSGNGVFYVRDMPKGASVQVGVRAASGKTSGKPVTVTRAADAVGVTLSVAPGNLDFNPAGENRITVTSNAAWQASCPDAALKFSPASGTGDGVITVSDVPAGKRCVLTVTAGTGSDAKSETVEIVRRADVQDDPFFTLDFGDGAGGVWADGNQEWKTQTGAGASTVSYEVYNMRINNDNFGSAGKYAGASGKAYAKLFYDPAKTYFTIAHIALPVAETDYTLSFGAIFEAGDMTLAISADGKSWKPLTYTAAPTYNTWTLTRVGFTLKEPVGELYIRFSPTGTERAYGLNFDDIRLSAGGGGQQVDLGTTVAGYRWAELPATPADMTHKKIHTFWASTVTSKQYLRNYTYCYDTRRHSPLWIAHPQHACYQEGGWTRPATDPWAQDPNMTVGEQAVMWPIDGRAKSLVSDTPEGPYQWQRGHLLASSYRGCGDKNNPAEINKQTFLACNISAQRMDNSKAFQTLWAAAERRFTDQYVCADTLYCVSGAYFADENTRAYDYSWISGDVRCSPVGYSKECIVPTHYYKLLLRTRSGNLRKPIQECSAGELKAVGFWFENADVIKGSTAPTLGAEFMVSVEEIEKITGFTFFPDVPAEVKRQCVPSDWGF</sequence>
<protein>
    <submittedName>
        <fullName evidence="5">DNA/RNA endonuclease G, NUC1</fullName>
    </submittedName>
</protein>
<dbReference type="RefSeq" id="WP_015547076.1">
    <property type="nucleotide sequence ID" value="NC_021030.1"/>
</dbReference>
<dbReference type="InterPro" id="IPR044929">
    <property type="entry name" value="DNA/RNA_non-sp_Endonuclease_sf"/>
</dbReference>
<dbReference type="InterPro" id="IPR013783">
    <property type="entry name" value="Ig-like_fold"/>
</dbReference>
<reference evidence="5 6" key="1">
    <citation type="submission" date="2010-03" db="EMBL/GenBank/DDBJ databases">
        <title>The genome sequence of Alistipes shahii WAL 8301.</title>
        <authorList>
            <consortium name="metaHIT consortium -- http://www.metahit.eu/"/>
            <person name="Pajon A."/>
            <person name="Turner K."/>
            <person name="Parkhill J."/>
        </authorList>
    </citation>
    <scope>NUCLEOTIDE SEQUENCE [LARGE SCALE GENOMIC DNA]</scope>
    <source>
        <strain evidence="5 6">WAL 8301</strain>
    </source>
</reference>
<feature type="domain" description="ENPP1-3/EXOG-like endonuclease/phosphodiesterase" evidence="3">
    <location>
        <begin position="432"/>
        <end position="682"/>
    </location>
</feature>
<name>D4IMM2_9BACT</name>
<gene>
    <name evidence="5" type="ORF">AL1_18130</name>
</gene>
<evidence type="ECO:0000256" key="2">
    <source>
        <dbReference type="SAM" id="SignalP"/>
    </source>
</evidence>
<dbReference type="Gene3D" id="3.40.570.10">
    <property type="entry name" value="Extracellular Endonuclease, subunit A"/>
    <property type="match status" value="1"/>
</dbReference>
<dbReference type="BioCyc" id="ASHA717959:AL1_RS08520-MONOMER"/>
<dbReference type="InterPro" id="IPR001604">
    <property type="entry name" value="Endo_G_ENPP1-like_dom"/>
</dbReference>
<keyword evidence="5" id="KW-0540">Nuclease</keyword>
<evidence type="ECO:0000313" key="6">
    <source>
        <dbReference type="Proteomes" id="UP000008794"/>
    </source>
</evidence>
<evidence type="ECO:0000259" key="3">
    <source>
        <dbReference type="SMART" id="SM00477"/>
    </source>
</evidence>
<dbReference type="PROSITE" id="PS51257">
    <property type="entry name" value="PROKAR_LIPOPROTEIN"/>
    <property type="match status" value="1"/>
</dbReference>
<proteinExistence type="predicted"/>
<dbReference type="STRING" id="717959.AL1_18130"/>
<dbReference type="PATRIC" id="fig|717959.3.peg.265"/>
<dbReference type="PANTHER" id="PTHR13966:SF5">
    <property type="entry name" value="ENDONUCLEASE G, MITOCHONDRIAL"/>
    <property type="match status" value="1"/>
</dbReference>
<keyword evidence="5" id="KW-0378">Hydrolase</keyword>
<dbReference type="InterPro" id="IPR020821">
    <property type="entry name" value="ENPP1-3/EXOG-like_nuc-like"/>
</dbReference>
<organism evidence="5 6">
    <name type="scientific">Alistipes shahii WAL 8301</name>
    <dbReference type="NCBI Taxonomy" id="717959"/>
    <lineage>
        <taxon>Bacteria</taxon>
        <taxon>Pseudomonadati</taxon>
        <taxon>Bacteroidota</taxon>
        <taxon>Bacteroidia</taxon>
        <taxon>Bacteroidales</taxon>
        <taxon>Rikenellaceae</taxon>
        <taxon>Alistipes</taxon>
    </lineage>
</organism>
<dbReference type="GO" id="GO:0046872">
    <property type="term" value="F:metal ion binding"/>
    <property type="evidence" value="ECO:0007669"/>
    <property type="project" value="InterPro"/>
</dbReference>
<reference evidence="5 6" key="2">
    <citation type="submission" date="2010-03" db="EMBL/GenBank/DDBJ databases">
        <authorList>
            <person name="Pajon A."/>
        </authorList>
    </citation>
    <scope>NUCLEOTIDE SEQUENCE [LARGE SCALE GENOMIC DNA]</scope>
    <source>
        <strain evidence="5 6">WAL 8301</strain>
    </source>
</reference>
<dbReference type="HOGENOM" id="CLU_396724_0_0_10"/>
<dbReference type="Pfam" id="PF01223">
    <property type="entry name" value="Endonuclease_NS"/>
    <property type="match status" value="1"/>
</dbReference>
<dbReference type="InterPro" id="IPR024361">
    <property type="entry name" value="BACON"/>
</dbReference>
<dbReference type="Gene3D" id="2.60.40.10">
    <property type="entry name" value="Immunoglobulins"/>
    <property type="match status" value="1"/>
</dbReference>
<dbReference type="PANTHER" id="PTHR13966">
    <property type="entry name" value="ENDONUCLEASE RELATED"/>
    <property type="match status" value="1"/>
</dbReference>
<dbReference type="GO" id="GO:0016787">
    <property type="term" value="F:hydrolase activity"/>
    <property type="evidence" value="ECO:0007669"/>
    <property type="project" value="InterPro"/>
</dbReference>
<evidence type="ECO:0000256" key="1">
    <source>
        <dbReference type="PIRSR" id="PIRSR640255-1"/>
    </source>
</evidence>
<feature type="domain" description="DNA/RNA non-specific endonuclease/pyrophosphatase/phosphodiesterase" evidence="4">
    <location>
        <begin position="431"/>
        <end position="682"/>
    </location>
</feature>
<dbReference type="AlphaFoldDB" id="D4IMM2"/>
<accession>D4IMM2</accession>
<feature type="signal peptide" evidence="2">
    <location>
        <begin position="1"/>
        <end position="23"/>
    </location>
</feature>
<dbReference type="SMART" id="SM00477">
    <property type="entry name" value="NUC"/>
    <property type="match status" value="1"/>
</dbReference>
<dbReference type="EMBL" id="FP929032">
    <property type="protein sequence ID" value="CBK64184.1"/>
    <property type="molecule type" value="Genomic_DNA"/>
</dbReference>
<dbReference type="SMART" id="SM00892">
    <property type="entry name" value="Endonuclease_NS"/>
    <property type="match status" value="1"/>
</dbReference>
<dbReference type="GO" id="GO:0004519">
    <property type="term" value="F:endonuclease activity"/>
    <property type="evidence" value="ECO:0007669"/>
    <property type="project" value="UniProtKB-KW"/>
</dbReference>
<keyword evidence="2" id="KW-0732">Signal</keyword>
<dbReference type="GO" id="GO:0003676">
    <property type="term" value="F:nucleic acid binding"/>
    <property type="evidence" value="ECO:0007669"/>
    <property type="project" value="InterPro"/>
</dbReference>
<dbReference type="KEGG" id="ash:AL1_18130"/>
<dbReference type="InterPro" id="IPR040255">
    <property type="entry name" value="Non-specific_endonuclease"/>
</dbReference>
<dbReference type="InterPro" id="IPR044925">
    <property type="entry name" value="His-Me_finger_sf"/>
</dbReference>
<dbReference type="CDD" id="cd14948">
    <property type="entry name" value="BACON"/>
    <property type="match status" value="1"/>
</dbReference>
<dbReference type="SUPFAM" id="SSF54060">
    <property type="entry name" value="His-Me finger endonucleases"/>
    <property type="match status" value="1"/>
</dbReference>